<dbReference type="AlphaFoldDB" id="A0A2P5BJ48"/>
<accession>A0A2P5BJ48</accession>
<evidence type="ECO:0000313" key="2">
    <source>
        <dbReference type="EMBL" id="PON48793.1"/>
    </source>
</evidence>
<feature type="compositionally biased region" description="Low complexity" evidence="1">
    <location>
        <begin position="90"/>
        <end position="99"/>
    </location>
</feature>
<feature type="non-terminal residue" evidence="2">
    <location>
        <position position="1"/>
    </location>
</feature>
<organism evidence="2 3">
    <name type="scientific">Parasponia andersonii</name>
    <name type="common">Sponia andersonii</name>
    <dbReference type="NCBI Taxonomy" id="3476"/>
    <lineage>
        <taxon>Eukaryota</taxon>
        <taxon>Viridiplantae</taxon>
        <taxon>Streptophyta</taxon>
        <taxon>Embryophyta</taxon>
        <taxon>Tracheophyta</taxon>
        <taxon>Spermatophyta</taxon>
        <taxon>Magnoliopsida</taxon>
        <taxon>eudicotyledons</taxon>
        <taxon>Gunneridae</taxon>
        <taxon>Pentapetalae</taxon>
        <taxon>rosids</taxon>
        <taxon>fabids</taxon>
        <taxon>Rosales</taxon>
        <taxon>Cannabaceae</taxon>
        <taxon>Parasponia</taxon>
    </lineage>
</organism>
<name>A0A2P5BJ48_PARAD</name>
<feature type="compositionally biased region" description="Acidic residues" evidence="1">
    <location>
        <begin position="71"/>
        <end position="89"/>
    </location>
</feature>
<reference evidence="3" key="1">
    <citation type="submission" date="2016-06" db="EMBL/GenBank/DDBJ databases">
        <title>Parallel loss of symbiosis genes in relatives of nitrogen-fixing non-legume Parasponia.</title>
        <authorList>
            <person name="Van Velzen R."/>
            <person name="Holmer R."/>
            <person name="Bu F."/>
            <person name="Rutten L."/>
            <person name="Van Zeijl A."/>
            <person name="Liu W."/>
            <person name="Santuari L."/>
            <person name="Cao Q."/>
            <person name="Sharma T."/>
            <person name="Shen D."/>
            <person name="Roswanjaya Y."/>
            <person name="Wardhani T."/>
            <person name="Kalhor M.S."/>
            <person name="Jansen J."/>
            <person name="Van den Hoogen J."/>
            <person name="Gungor B."/>
            <person name="Hartog M."/>
            <person name="Hontelez J."/>
            <person name="Verver J."/>
            <person name="Yang W.-C."/>
            <person name="Schijlen E."/>
            <person name="Repin R."/>
            <person name="Schilthuizen M."/>
            <person name="Schranz E."/>
            <person name="Heidstra R."/>
            <person name="Miyata K."/>
            <person name="Fedorova E."/>
            <person name="Kohlen W."/>
            <person name="Bisseling T."/>
            <person name="Smit S."/>
            <person name="Geurts R."/>
        </authorList>
    </citation>
    <scope>NUCLEOTIDE SEQUENCE [LARGE SCALE GENOMIC DNA]</scope>
    <source>
        <strain evidence="3">cv. WU1-14</strain>
    </source>
</reference>
<keyword evidence="3" id="KW-1185">Reference proteome</keyword>
<dbReference type="EMBL" id="JXTB01000271">
    <property type="protein sequence ID" value="PON48793.1"/>
    <property type="molecule type" value="Genomic_DNA"/>
</dbReference>
<feature type="region of interest" description="Disordered" evidence="1">
    <location>
        <begin position="65"/>
        <end position="99"/>
    </location>
</feature>
<dbReference type="Proteomes" id="UP000237105">
    <property type="component" value="Unassembled WGS sequence"/>
</dbReference>
<sequence length="136" mass="14671">PSTLVCRSLVDRFTGAAAAVVDAIESCCCCCWFFLAEESTTRVAGRLEGWDSDLVAMASEASTRWGGAVEAEVEEDEFEEEEEEEEEDPAGAATPPAGVAVDPWPWGVLVVVVRPAWMEMEPMKGLEDLPSKGTTN</sequence>
<dbReference type="OrthoDB" id="10382168at2759"/>
<gene>
    <name evidence="2" type="ORF">PanWU01x14_234960</name>
</gene>
<evidence type="ECO:0000313" key="3">
    <source>
        <dbReference type="Proteomes" id="UP000237105"/>
    </source>
</evidence>
<comment type="caution">
    <text evidence="2">The sequence shown here is derived from an EMBL/GenBank/DDBJ whole genome shotgun (WGS) entry which is preliminary data.</text>
</comment>
<protein>
    <submittedName>
        <fullName evidence="2">Uncharacterized protein</fullName>
    </submittedName>
</protein>
<proteinExistence type="predicted"/>
<evidence type="ECO:0000256" key="1">
    <source>
        <dbReference type="SAM" id="MobiDB-lite"/>
    </source>
</evidence>